<evidence type="ECO:0000313" key="2">
    <source>
        <dbReference type="EMBL" id="TDP84471.1"/>
    </source>
</evidence>
<protein>
    <submittedName>
        <fullName evidence="2">Uncharacterized protein DUF2281</fullName>
    </submittedName>
</protein>
<comment type="caution">
    <text evidence="2">The sequence shown here is derived from an EMBL/GenBank/DDBJ whole genome shotgun (WGS) entry which is preliminary data.</text>
</comment>
<reference evidence="2 3" key="1">
    <citation type="submission" date="2019-03" db="EMBL/GenBank/DDBJ databases">
        <title>Genomic Encyclopedia of Type Strains, Phase IV (KMG-IV): sequencing the most valuable type-strain genomes for metagenomic binning, comparative biology and taxonomic classification.</title>
        <authorList>
            <person name="Goeker M."/>
        </authorList>
    </citation>
    <scope>NUCLEOTIDE SEQUENCE [LARGE SCALE GENOMIC DNA]</scope>
    <source>
        <strain evidence="2 3">DSM 11901</strain>
    </source>
</reference>
<evidence type="ECO:0000259" key="1">
    <source>
        <dbReference type="Pfam" id="PF10047"/>
    </source>
</evidence>
<accession>A0A4R6RDW5</accession>
<dbReference type="Pfam" id="PF10047">
    <property type="entry name" value="DUF2281"/>
    <property type="match status" value="1"/>
</dbReference>
<gene>
    <name evidence="2" type="ORF">EV672_10339</name>
</gene>
<evidence type="ECO:0000313" key="3">
    <source>
        <dbReference type="Proteomes" id="UP000294593"/>
    </source>
</evidence>
<organism evidence="2 3">
    <name type="scientific">Aquabacterium commune</name>
    <dbReference type="NCBI Taxonomy" id="70586"/>
    <lineage>
        <taxon>Bacteria</taxon>
        <taxon>Pseudomonadati</taxon>
        <taxon>Pseudomonadota</taxon>
        <taxon>Betaproteobacteria</taxon>
        <taxon>Burkholderiales</taxon>
        <taxon>Aquabacterium</taxon>
    </lineage>
</organism>
<name>A0A4R6RDW5_9BURK</name>
<dbReference type="RefSeq" id="WP_133608178.1">
    <property type="nucleotide sequence ID" value="NZ_JBASTO010000338.1"/>
</dbReference>
<dbReference type="Proteomes" id="UP000294593">
    <property type="component" value="Unassembled WGS sequence"/>
</dbReference>
<dbReference type="AlphaFoldDB" id="A0A4R6RDW5"/>
<feature type="domain" description="DUF2281" evidence="1">
    <location>
        <begin position="8"/>
        <end position="43"/>
    </location>
</feature>
<dbReference type="OrthoDB" id="6371923at2"/>
<keyword evidence="3" id="KW-1185">Reference proteome</keyword>
<proteinExistence type="predicted"/>
<dbReference type="EMBL" id="SNXW01000003">
    <property type="protein sequence ID" value="TDP84471.1"/>
    <property type="molecule type" value="Genomic_DNA"/>
</dbReference>
<sequence>MTAIELQLMERLKKLSPSRVAEVFDFVEFLASREERAAAAQRLTEGMARLDALNLPPVSEDEVEAEVQAARLARRAQQGA</sequence>
<dbReference type="InterPro" id="IPR018739">
    <property type="entry name" value="DUF2281"/>
</dbReference>